<sequence length="135" mass="15101">MTEPITLADDTDLAHLIDLLDMLRGPETASLWGEVDHSIGQKFASRLRPILNGQGRAQDVDYLAVYVLKYLGKGNTHIPEEQITEWLRGVSGLPAAGHAWVEDATRTAWTLVTRYSLPRWRGHRGTPGQDWVSAR</sequence>
<accession>A0ABU0NGF4</accession>
<gene>
    <name evidence="1" type="ORF">QF030_000066</name>
</gene>
<keyword evidence="2" id="KW-1185">Reference proteome</keyword>
<dbReference type="EMBL" id="JAUSWV010000001">
    <property type="protein sequence ID" value="MDQ0577888.1"/>
    <property type="molecule type" value="Genomic_DNA"/>
</dbReference>
<name>A0ABU0NGF4_STRRH</name>
<evidence type="ECO:0000313" key="1">
    <source>
        <dbReference type="EMBL" id="MDQ0577888.1"/>
    </source>
</evidence>
<evidence type="ECO:0000313" key="2">
    <source>
        <dbReference type="Proteomes" id="UP001230654"/>
    </source>
</evidence>
<dbReference type="Proteomes" id="UP001230654">
    <property type="component" value="Unassembled WGS sequence"/>
</dbReference>
<organism evidence="1 2">
    <name type="scientific">Streptomyces rishiriensis</name>
    <dbReference type="NCBI Taxonomy" id="68264"/>
    <lineage>
        <taxon>Bacteria</taxon>
        <taxon>Bacillati</taxon>
        <taxon>Actinomycetota</taxon>
        <taxon>Actinomycetes</taxon>
        <taxon>Kitasatosporales</taxon>
        <taxon>Streptomycetaceae</taxon>
        <taxon>Streptomyces</taxon>
    </lineage>
</organism>
<comment type="caution">
    <text evidence="1">The sequence shown here is derived from an EMBL/GenBank/DDBJ whole genome shotgun (WGS) entry which is preliminary data.</text>
</comment>
<reference evidence="1 2" key="1">
    <citation type="submission" date="2023-07" db="EMBL/GenBank/DDBJ databases">
        <title>Comparative genomics of wheat-associated soil bacteria to identify genetic determinants of phenazine resistance.</title>
        <authorList>
            <person name="Mouncey N."/>
        </authorList>
    </citation>
    <scope>NUCLEOTIDE SEQUENCE [LARGE SCALE GENOMIC DNA]</scope>
    <source>
        <strain evidence="1 2">B2I6</strain>
    </source>
</reference>
<proteinExistence type="predicted"/>
<protein>
    <submittedName>
        <fullName evidence="1">Uncharacterized protein</fullName>
    </submittedName>
</protein>
<dbReference type="RefSeq" id="WP_307160621.1">
    <property type="nucleotide sequence ID" value="NZ_JAUSWV010000001.1"/>
</dbReference>